<dbReference type="EMBL" id="KC008572">
    <property type="protein sequence ID" value="AGF84819.1"/>
    <property type="molecule type" value="Genomic_DNA"/>
</dbReference>
<gene>
    <name evidence="1" type="ORF">glt_00009</name>
</gene>
<name>M1PAC0_9VIRU</name>
<protein>
    <submittedName>
        <fullName evidence="1">Uncharacterized protein</fullName>
    </submittedName>
</protein>
<proteinExistence type="predicted"/>
<sequence>MWIGNVYEVENDLVSLKSMLKKTKFPVKFGNVIIHYAPYNSQAKRFKNTKKYAIICNWYKIFGEV</sequence>
<accession>M1PAC0</accession>
<reference evidence="1 2" key="1">
    <citation type="submission" date="2012-10" db="EMBL/GenBank/DDBJ databases">
        <title>Complete genome sequence of Moumouvirus goulette.</title>
        <authorList>
            <person name="Fournous G."/>
            <person name="Bougalmi M."/>
            <person name="Colson P."/>
        </authorList>
    </citation>
    <scope>NUCLEOTIDE SEQUENCE [LARGE SCALE GENOMIC DNA]</scope>
</reference>
<evidence type="ECO:0000313" key="1">
    <source>
        <dbReference type="EMBL" id="AGF84819.1"/>
    </source>
</evidence>
<dbReference type="Proteomes" id="UP000241071">
    <property type="component" value="Segment"/>
</dbReference>
<keyword evidence="2" id="KW-1185">Reference proteome</keyword>
<evidence type="ECO:0000313" key="2">
    <source>
        <dbReference type="Proteomes" id="UP000241071"/>
    </source>
</evidence>
<organism evidence="1 2">
    <name type="scientific">Moumouvirus goulette</name>
    <dbReference type="NCBI Taxonomy" id="1247379"/>
    <lineage>
        <taxon>Viruses</taxon>
        <taxon>Varidnaviria</taxon>
        <taxon>Bamfordvirae</taxon>
        <taxon>Nucleocytoviricota</taxon>
        <taxon>Megaviricetes</taxon>
        <taxon>Imitervirales</taxon>
        <taxon>Mimiviridae</taxon>
        <taxon>Megamimivirinae</taxon>
        <taxon>Moumouvirus</taxon>
        <taxon>Moumouvirus goulettemassiliense</taxon>
    </lineage>
</organism>